<dbReference type="AlphaFoldDB" id="A0A9D1APF5"/>
<reference evidence="1" key="1">
    <citation type="submission" date="2020-10" db="EMBL/GenBank/DDBJ databases">
        <authorList>
            <person name="Gilroy R."/>
        </authorList>
    </citation>
    <scope>NUCLEOTIDE SEQUENCE</scope>
    <source>
        <strain evidence="1">ChiSxjej1B13-7958</strain>
    </source>
</reference>
<dbReference type="EMBL" id="DVGZ01000124">
    <property type="protein sequence ID" value="HIR48236.1"/>
    <property type="molecule type" value="Genomic_DNA"/>
</dbReference>
<gene>
    <name evidence="1" type="ORF">IAB89_11395</name>
</gene>
<sequence>YYKKSEGFRHIEKSAKNGALYYLHSEAYEYCVGNVSAIEKTDDMVQYEKTHPQQRIDYFDASVFACIRYLENMERRGKGKDWWGT</sequence>
<feature type="non-terminal residue" evidence="1">
    <location>
        <position position="1"/>
    </location>
</feature>
<dbReference type="Proteomes" id="UP000824242">
    <property type="component" value="Unassembled WGS sequence"/>
</dbReference>
<accession>A0A9D1APF5</accession>
<reference evidence="1" key="2">
    <citation type="journal article" date="2021" name="PeerJ">
        <title>Extensive microbial diversity within the chicken gut microbiome revealed by metagenomics and culture.</title>
        <authorList>
            <person name="Gilroy R."/>
            <person name="Ravi A."/>
            <person name="Getino M."/>
            <person name="Pursley I."/>
            <person name="Horton D.L."/>
            <person name="Alikhan N.F."/>
            <person name="Baker D."/>
            <person name="Gharbi K."/>
            <person name="Hall N."/>
            <person name="Watson M."/>
            <person name="Adriaenssens E.M."/>
            <person name="Foster-Nyarko E."/>
            <person name="Jarju S."/>
            <person name="Secka A."/>
            <person name="Antonio M."/>
            <person name="Oren A."/>
            <person name="Chaudhuri R.R."/>
            <person name="La Ragione R."/>
            <person name="Hildebrand F."/>
            <person name="Pallen M.J."/>
        </authorList>
    </citation>
    <scope>NUCLEOTIDE SEQUENCE</scope>
    <source>
        <strain evidence="1">ChiSxjej1B13-7958</strain>
    </source>
</reference>
<organism evidence="1 2">
    <name type="scientific">Candidatus Caccousia avicola</name>
    <dbReference type="NCBI Taxonomy" id="2840721"/>
    <lineage>
        <taxon>Bacteria</taxon>
        <taxon>Bacillati</taxon>
        <taxon>Bacillota</taxon>
        <taxon>Clostridia</taxon>
        <taxon>Eubacteriales</taxon>
        <taxon>Oscillospiraceae</taxon>
        <taxon>Oscillospiraceae incertae sedis</taxon>
        <taxon>Candidatus Caccousia</taxon>
    </lineage>
</organism>
<evidence type="ECO:0000313" key="2">
    <source>
        <dbReference type="Proteomes" id="UP000824242"/>
    </source>
</evidence>
<proteinExistence type="predicted"/>
<name>A0A9D1APF5_9FIRM</name>
<protein>
    <submittedName>
        <fullName evidence="1">Terminase large subunit</fullName>
    </submittedName>
</protein>
<comment type="caution">
    <text evidence="1">The sequence shown here is derived from an EMBL/GenBank/DDBJ whole genome shotgun (WGS) entry which is preliminary data.</text>
</comment>
<evidence type="ECO:0000313" key="1">
    <source>
        <dbReference type="EMBL" id="HIR48236.1"/>
    </source>
</evidence>